<dbReference type="GO" id="GO:0006631">
    <property type="term" value="P:fatty acid metabolic process"/>
    <property type="evidence" value="ECO:0007669"/>
    <property type="project" value="TreeGrafter"/>
</dbReference>
<feature type="chain" id="PRO_5025501204" description="AMP-dependent synthetase/ligase domain-containing protein" evidence="3">
    <location>
        <begin position="16"/>
        <end position="270"/>
    </location>
</feature>
<dbReference type="PANTHER" id="PTHR43201:SF8">
    <property type="entry name" value="ACYL-COA SYNTHETASE FAMILY MEMBER 3"/>
    <property type="match status" value="1"/>
</dbReference>
<dbReference type="GO" id="GO:0031956">
    <property type="term" value="F:medium-chain fatty acid-CoA ligase activity"/>
    <property type="evidence" value="ECO:0007669"/>
    <property type="project" value="TreeGrafter"/>
</dbReference>
<dbReference type="Pfam" id="PF00501">
    <property type="entry name" value="AMP-binding"/>
    <property type="match status" value="1"/>
</dbReference>
<feature type="non-terminal residue" evidence="5">
    <location>
        <position position="270"/>
    </location>
</feature>
<feature type="domain" description="AMP-dependent synthetase/ligase" evidence="4">
    <location>
        <begin position="99"/>
        <end position="270"/>
    </location>
</feature>
<dbReference type="Proteomes" id="UP000437017">
    <property type="component" value="Unassembled WGS sequence"/>
</dbReference>
<evidence type="ECO:0000256" key="1">
    <source>
        <dbReference type="ARBA" id="ARBA00006432"/>
    </source>
</evidence>
<evidence type="ECO:0000256" key="3">
    <source>
        <dbReference type="SAM" id="SignalP"/>
    </source>
</evidence>
<keyword evidence="6" id="KW-1185">Reference proteome</keyword>
<feature type="signal peptide" evidence="3">
    <location>
        <begin position="1"/>
        <end position="15"/>
    </location>
</feature>
<dbReference type="SUPFAM" id="SSF56801">
    <property type="entry name" value="Acetyl-CoA synthetase-like"/>
    <property type="match status" value="1"/>
</dbReference>
<reference evidence="5 6" key="1">
    <citation type="journal article" date="2019" name="PLoS ONE">
        <title>Genomic analyses reveal an absence of contemporary introgressive admixture between fin whales and blue whales, despite known hybrids.</title>
        <authorList>
            <person name="Westbury M.V."/>
            <person name="Petersen B."/>
            <person name="Lorenzen E.D."/>
        </authorList>
    </citation>
    <scope>NUCLEOTIDE SEQUENCE [LARGE SCALE GENOMIC DNA]</scope>
    <source>
        <strain evidence="5">FinWhale-01</strain>
    </source>
</reference>
<proteinExistence type="inferred from homology"/>
<comment type="caution">
    <text evidence="5">The sequence shown here is derived from an EMBL/GenBank/DDBJ whole genome shotgun (WGS) entry which is preliminary data.</text>
</comment>
<keyword evidence="3" id="KW-0732">Signal</keyword>
<dbReference type="Gene3D" id="3.40.50.12780">
    <property type="entry name" value="N-terminal domain of ligase-like"/>
    <property type="match status" value="1"/>
</dbReference>
<keyword evidence="2" id="KW-0443">Lipid metabolism</keyword>
<dbReference type="InterPro" id="IPR042099">
    <property type="entry name" value="ANL_N_sf"/>
</dbReference>
<dbReference type="InterPro" id="IPR000873">
    <property type="entry name" value="AMP-dep_synth/lig_dom"/>
</dbReference>
<dbReference type="EMBL" id="SGJD01000478">
    <property type="protein sequence ID" value="KAB0405017.1"/>
    <property type="molecule type" value="Genomic_DNA"/>
</dbReference>
<gene>
    <name evidence="5" type="ORF">E2I00_013549</name>
</gene>
<organism evidence="5 6">
    <name type="scientific">Balaenoptera physalus</name>
    <name type="common">Fin whale</name>
    <name type="synonym">Balaena physalus</name>
    <dbReference type="NCBI Taxonomy" id="9770"/>
    <lineage>
        <taxon>Eukaryota</taxon>
        <taxon>Metazoa</taxon>
        <taxon>Chordata</taxon>
        <taxon>Craniata</taxon>
        <taxon>Vertebrata</taxon>
        <taxon>Euteleostomi</taxon>
        <taxon>Mammalia</taxon>
        <taxon>Eutheria</taxon>
        <taxon>Laurasiatheria</taxon>
        <taxon>Artiodactyla</taxon>
        <taxon>Whippomorpha</taxon>
        <taxon>Cetacea</taxon>
        <taxon>Mysticeti</taxon>
        <taxon>Balaenopteridae</taxon>
        <taxon>Balaenoptera</taxon>
    </lineage>
</organism>
<evidence type="ECO:0000313" key="6">
    <source>
        <dbReference type="Proteomes" id="UP000437017"/>
    </source>
</evidence>
<dbReference type="OrthoDB" id="2962993at2759"/>
<sequence length="270" mass="29728">MLPCVGMSLWRLAWAWPGPCWWPAPPRCRQRGALHTAPAARSDSSALGFHRALGFGDRLALVDQHGSHTYKDLYSRSLCLSREICRLRGRADGDLREERHPRAQLEYFIQDSRSSVVLAGPEHVELLSPVVQKLGVPLLPLPPAVYHGAAEDPGEGRVPEWDWRDRGAMIVYTSGTTGRPKGVLSTRQNIRAAGRGVWSIERATACDAEVLKETSHKANIQNVPSAPRIAAYLGNKKAGTHDDVILHVLPLHHVHGVVNKLLCPLWVGAT</sequence>
<name>A0A6A1QBQ9_BALPH</name>
<evidence type="ECO:0000313" key="5">
    <source>
        <dbReference type="EMBL" id="KAB0405017.1"/>
    </source>
</evidence>
<evidence type="ECO:0000256" key="2">
    <source>
        <dbReference type="ARBA" id="ARBA00023098"/>
    </source>
</evidence>
<accession>A0A6A1QBQ9</accession>
<dbReference type="InterPro" id="IPR020845">
    <property type="entry name" value="AMP-binding_CS"/>
</dbReference>
<dbReference type="PANTHER" id="PTHR43201">
    <property type="entry name" value="ACYL-COA SYNTHETASE"/>
    <property type="match status" value="1"/>
</dbReference>
<evidence type="ECO:0000259" key="4">
    <source>
        <dbReference type="Pfam" id="PF00501"/>
    </source>
</evidence>
<dbReference type="PROSITE" id="PS00455">
    <property type="entry name" value="AMP_BINDING"/>
    <property type="match status" value="1"/>
</dbReference>
<comment type="similarity">
    <text evidence="1">Belongs to the ATP-dependent AMP-binding enzyme family.</text>
</comment>
<protein>
    <recommendedName>
        <fullName evidence="4">AMP-dependent synthetase/ligase domain-containing protein</fullName>
    </recommendedName>
</protein>
<dbReference type="AlphaFoldDB" id="A0A6A1QBQ9"/>